<keyword evidence="3" id="KW-0378">Hydrolase</keyword>
<proteinExistence type="predicted"/>
<keyword evidence="1" id="KW-0472">Membrane</keyword>
<evidence type="ECO:0000313" key="4">
    <source>
        <dbReference type="Proteomes" id="UP001431532"/>
    </source>
</evidence>
<keyword evidence="1" id="KW-1133">Transmembrane helix</keyword>
<organism evidence="3 4">
    <name type="scientific">Peloplasma aerotolerans</name>
    <dbReference type="NCBI Taxonomy" id="3044389"/>
    <lineage>
        <taxon>Bacteria</taxon>
        <taxon>Bacillati</taxon>
        <taxon>Mycoplasmatota</taxon>
        <taxon>Mollicutes</taxon>
        <taxon>Acholeplasmatales</taxon>
        <taxon>Acholeplasmataceae</taxon>
        <taxon>Peloplasma</taxon>
    </lineage>
</organism>
<dbReference type="InterPro" id="IPR003675">
    <property type="entry name" value="Rce1/LyrA-like_dom"/>
</dbReference>
<dbReference type="EC" id="3.4.-.-" evidence="3"/>
<feature type="transmembrane region" description="Helical" evidence="1">
    <location>
        <begin position="88"/>
        <end position="109"/>
    </location>
</feature>
<dbReference type="AlphaFoldDB" id="A0AAW6UAV7"/>
<name>A0AAW6UAV7_9MOLU</name>
<dbReference type="GO" id="GO:0080120">
    <property type="term" value="P:CAAX-box protein maturation"/>
    <property type="evidence" value="ECO:0007669"/>
    <property type="project" value="UniProtKB-ARBA"/>
</dbReference>
<keyword evidence="4" id="KW-1185">Reference proteome</keyword>
<dbReference type="RefSeq" id="WP_282839224.1">
    <property type="nucleotide sequence ID" value="NZ_JASCXW010000011.1"/>
</dbReference>
<evidence type="ECO:0000256" key="1">
    <source>
        <dbReference type="SAM" id="Phobius"/>
    </source>
</evidence>
<comment type="caution">
    <text evidence="3">The sequence shown here is derived from an EMBL/GenBank/DDBJ whole genome shotgun (WGS) entry which is preliminary data.</text>
</comment>
<dbReference type="GO" id="GO:0008237">
    <property type="term" value="F:metallopeptidase activity"/>
    <property type="evidence" value="ECO:0007669"/>
    <property type="project" value="UniProtKB-KW"/>
</dbReference>
<keyword evidence="1" id="KW-0812">Transmembrane</keyword>
<feature type="transmembrane region" description="Helical" evidence="1">
    <location>
        <begin position="41"/>
        <end position="67"/>
    </location>
</feature>
<gene>
    <name evidence="3" type="ORF">QJ521_04415</name>
</gene>
<feature type="transmembrane region" description="Helical" evidence="1">
    <location>
        <begin position="163"/>
        <end position="180"/>
    </location>
</feature>
<dbReference type="GO" id="GO:0004175">
    <property type="term" value="F:endopeptidase activity"/>
    <property type="evidence" value="ECO:0007669"/>
    <property type="project" value="UniProtKB-ARBA"/>
</dbReference>
<feature type="transmembrane region" description="Helical" evidence="1">
    <location>
        <begin position="129"/>
        <end position="151"/>
    </location>
</feature>
<sequence length="238" mass="26967">MKVFIKIISIILLTGVLLGAPKVGTWVANMFDYSSIDPDGAFMWISVHHIIQAVVILLIILFSTKFYKVNFHLNMGNKEVGYRYLKKFMLYFSIYTVIAFIVIIISSGFQPFQYPLNARNISGYLGFQIILSGPSEELIFRAFAITIFVLLVSQKRIDKHLSYANLFAAIIFGIAHIQFSLSPFDISFALPQVLMAIGLGYFYGDCYEKSKSVVYPMIMHSFSNVLMVGITILLSFFI</sequence>
<dbReference type="Proteomes" id="UP001431532">
    <property type="component" value="Unassembled WGS sequence"/>
</dbReference>
<dbReference type="EMBL" id="JASCXW010000011">
    <property type="protein sequence ID" value="MDI6452799.1"/>
    <property type="molecule type" value="Genomic_DNA"/>
</dbReference>
<accession>A0AAW6UAV7</accession>
<keyword evidence="3" id="KW-0482">Metalloprotease</keyword>
<feature type="transmembrane region" description="Helical" evidence="1">
    <location>
        <begin position="213"/>
        <end position="237"/>
    </location>
</feature>
<evidence type="ECO:0000313" key="3">
    <source>
        <dbReference type="EMBL" id="MDI6452799.1"/>
    </source>
</evidence>
<feature type="domain" description="CAAX prenyl protease 2/Lysostaphin resistance protein A-like" evidence="2">
    <location>
        <begin position="126"/>
        <end position="225"/>
    </location>
</feature>
<reference evidence="3" key="1">
    <citation type="submission" date="2023-05" db="EMBL/GenBank/DDBJ databases">
        <title>Mariniplasma microaerophilum sp. nov., a novel anaerobic mollicute isolated from terrestrial mud volcano, Taman Peninsula, Russia.</title>
        <authorList>
            <person name="Khomyakova M.A."/>
            <person name="Merkel A.Y."/>
            <person name="Slobodkin A.I."/>
        </authorList>
    </citation>
    <scope>NUCLEOTIDE SEQUENCE</scope>
    <source>
        <strain evidence="3">M4Ah</strain>
    </source>
</reference>
<dbReference type="Pfam" id="PF02517">
    <property type="entry name" value="Rce1-like"/>
    <property type="match status" value="1"/>
</dbReference>
<protein>
    <submittedName>
        <fullName evidence="3">CPBP family intramembrane metalloprotease</fullName>
        <ecNumber evidence="3">3.4.-.-</ecNumber>
    </submittedName>
</protein>
<evidence type="ECO:0000259" key="2">
    <source>
        <dbReference type="Pfam" id="PF02517"/>
    </source>
</evidence>
<feature type="transmembrane region" description="Helical" evidence="1">
    <location>
        <begin position="186"/>
        <end position="204"/>
    </location>
</feature>
<keyword evidence="3" id="KW-0645">Protease</keyword>